<evidence type="ECO:0000256" key="4">
    <source>
        <dbReference type="ARBA" id="ARBA00022989"/>
    </source>
</evidence>
<protein>
    <recommendedName>
        <fullName evidence="6">TVP38/TMEM64 family membrane protein</fullName>
    </recommendedName>
</protein>
<evidence type="ECO:0000313" key="8">
    <source>
        <dbReference type="EMBL" id="TWJ13415.1"/>
    </source>
</evidence>
<dbReference type="GO" id="GO:0005886">
    <property type="term" value="C:plasma membrane"/>
    <property type="evidence" value="ECO:0007669"/>
    <property type="project" value="UniProtKB-SubCell"/>
</dbReference>
<comment type="subcellular location">
    <subcellularLocation>
        <location evidence="1 6">Cell membrane</location>
        <topology evidence="1 6">Multi-pass membrane protein</topology>
    </subcellularLocation>
</comment>
<gene>
    <name evidence="8" type="ORF">JN12_03853</name>
</gene>
<keyword evidence="2 6" id="KW-1003">Cell membrane</keyword>
<feature type="transmembrane region" description="Helical" evidence="6">
    <location>
        <begin position="90"/>
        <end position="111"/>
    </location>
</feature>
<reference evidence="8 9" key="1">
    <citation type="submission" date="2019-07" db="EMBL/GenBank/DDBJ databases">
        <title>Genomic Encyclopedia of Archaeal and Bacterial Type Strains, Phase II (KMG-II): from individual species to whole genera.</title>
        <authorList>
            <person name="Goeker M."/>
        </authorList>
    </citation>
    <scope>NUCLEOTIDE SEQUENCE [LARGE SCALE GENOMIC DNA]</scope>
    <source>
        <strain evidence="8 9">ATCC BAA-1139</strain>
    </source>
</reference>
<dbReference type="AlphaFoldDB" id="A0A562V697"/>
<dbReference type="RefSeq" id="WP_145025827.1">
    <property type="nucleotide sequence ID" value="NZ_VLLN01000040.1"/>
</dbReference>
<evidence type="ECO:0000313" key="9">
    <source>
        <dbReference type="Proteomes" id="UP000319449"/>
    </source>
</evidence>
<evidence type="ECO:0000256" key="1">
    <source>
        <dbReference type="ARBA" id="ARBA00004651"/>
    </source>
</evidence>
<evidence type="ECO:0000256" key="3">
    <source>
        <dbReference type="ARBA" id="ARBA00022692"/>
    </source>
</evidence>
<keyword evidence="3 6" id="KW-0812">Transmembrane</keyword>
<dbReference type="Proteomes" id="UP000319449">
    <property type="component" value="Unassembled WGS sequence"/>
</dbReference>
<feature type="domain" description="VTT" evidence="7">
    <location>
        <begin position="70"/>
        <end position="188"/>
    </location>
</feature>
<organism evidence="8 9">
    <name type="scientific">Geobacter argillaceus</name>
    <dbReference type="NCBI Taxonomy" id="345631"/>
    <lineage>
        <taxon>Bacteria</taxon>
        <taxon>Pseudomonadati</taxon>
        <taxon>Thermodesulfobacteriota</taxon>
        <taxon>Desulfuromonadia</taxon>
        <taxon>Geobacterales</taxon>
        <taxon>Geobacteraceae</taxon>
        <taxon>Geobacter</taxon>
    </lineage>
</organism>
<name>A0A562V697_9BACT</name>
<evidence type="ECO:0000256" key="6">
    <source>
        <dbReference type="RuleBase" id="RU366058"/>
    </source>
</evidence>
<keyword evidence="4 6" id="KW-1133">Transmembrane helix</keyword>
<dbReference type="EMBL" id="VLLN01000040">
    <property type="protein sequence ID" value="TWJ13415.1"/>
    <property type="molecule type" value="Genomic_DNA"/>
</dbReference>
<dbReference type="Pfam" id="PF09335">
    <property type="entry name" value="VTT_dom"/>
    <property type="match status" value="1"/>
</dbReference>
<comment type="similarity">
    <text evidence="6">Belongs to the TVP38/TMEM64 family.</text>
</comment>
<accession>A0A562V697</accession>
<keyword evidence="9" id="KW-1185">Reference proteome</keyword>
<evidence type="ECO:0000259" key="7">
    <source>
        <dbReference type="Pfam" id="PF09335"/>
    </source>
</evidence>
<feature type="transmembrane region" description="Helical" evidence="6">
    <location>
        <begin position="14"/>
        <end position="35"/>
    </location>
</feature>
<proteinExistence type="inferred from homology"/>
<dbReference type="InterPro" id="IPR015414">
    <property type="entry name" value="TMEM64"/>
</dbReference>
<dbReference type="InterPro" id="IPR032816">
    <property type="entry name" value="VTT_dom"/>
</dbReference>
<feature type="transmembrane region" description="Helical" evidence="6">
    <location>
        <begin position="56"/>
        <end position="84"/>
    </location>
</feature>
<comment type="caution">
    <text evidence="8">The sequence shown here is derived from an EMBL/GenBank/DDBJ whole genome shotgun (WGS) entry which is preliminary data.</text>
</comment>
<dbReference type="OrthoDB" id="9779114at2"/>
<evidence type="ECO:0000256" key="2">
    <source>
        <dbReference type="ARBA" id="ARBA00022475"/>
    </source>
</evidence>
<feature type="transmembrane region" description="Helical" evidence="6">
    <location>
        <begin position="208"/>
        <end position="226"/>
    </location>
</feature>
<sequence length="237" mass="25408">MNESALSNGATRPALKVVLAVAAVVLLLAAGKYFHVQELLRDVLARIAGLGMWGPVIFIAIYILASVLFIPGAILTLGAGVVFGVVKGSVIVSIAATLGATCAFLVGRYLARDWVAGKIEGNRKFKAIDEAVAREGWKIVGLTRLSPVFPFNLLNYAFGLTRVSLRHYFFASWIGMFPGTVMYVYIGSLAGDLARLGSGGRTRTPAEWALYIVGLIATVTVTVYVTRIARTALEKRS</sequence>
<dbReference type="PANTHER" id="PTHR12677">
    <property type="entry name" value="GOLGI APPARATUS MEMBRANE PROTEIN TVP38-RELATED"/>
    <property type="match status" value="1"/>
</dbReference>
<feature type="transmembrane region" description="Helical" evidence="6">
    <location>
        <begin position="168"/>
        <end position="188"/>
    </location>
</feature>
<dbReference type="PANTHER" id="PTHR12677:SF59">
    <property type="entry name" value="GOLGI APPARATUS MEMBRANE PROTEIN TVP38-RELATED"/>
    <property type="match status" value="1"/>
</dbReference>
<evidence type="ECO:0000256" key="5">
    <source>
        <dbReference type="ARBA" id="ARBA00023136"/>
    </source>
</evidence>
<keyword evidence="5 6" id="KW-0472">Membrane</keyword>